<dbReference type="PRINTS" id="PR00032">
    <property type="entry name" value="HTHARAC"/>
</dbReference>
<keyword evidence="3" id="KW-0804">Transcription</keyword>
<dbReference type="EMBL" id="ABCS01000016">
    <property type="protein sequence ID" value="EDM79805.1"/>
    <property type="molecule type" value="Genomic_DNA"/>
</dbReference>
<dbReference type="InterPro" id="IPR018060">
    <property type="entry name" value="HTH_AraC"/>
</dbReference>
<dbReference type="OrthoDB" id="9816010at2"/>
<keyword evidence="1" id="KW-0805">Transcription regulation</keyword>
<dbReference type="eggNOG" id="COG2207">
    <property type="taxonomic scope" value="Bacteria"/>
</dbReference>
<proteinExistence type="predicted"/>
<dbReference type="InterPro" id="IPR032687">
    <property type="entry name" value="AraC-type_N"/>
</dbReference>
<dbReference type="AlphaFoldDB" id="A6G2V5"/>
<accession>A6G2V5</accession>
<dbReference type="GO" id="GO:0003700">
    <property type="term" value="F:DNA-binding transcription factor activity"/>
    <property type="evidence" value="ECO:0007669"/>
    <property type="project" value="InterPro"/>
</dbReference>
<dbReference type="PANTHER" id="PTHR47894:SF1">
    <property type="entry name" value="HTH-TYPE TRANSCRIPTIONAL REGULATOR VQSM"/>
    <property type="match status" value="1"/>
</dbReference>
<dbReference type="Pfam" id="PF12833">
    <property type="entry name" value="HTH_18"/>
    <property type="match status" value="1"/>
</dbReference>
<organism evidence="5 6">
    <name type="scientific">Plesiocystis pacifica SIR-1</name>
    <dbReference type="NCBI Taxonomy" id="391625"/>
    <lineage>
        <taxon>Bacteria</taxon>
        <taxon>Pseudomonadati</taxon>
        <taxon>Myxococcota</taxon>
        <taxon>Polyangia</taxon>
        <taxon>Nannocystales</taxon>
        <taxon>Nannocystaceae</taxon>
        <taxon>Plesiocystis</taxon>
    </lineage>
</organism>
<evidence type="ECO:0000313" key="6">
    <source>
        <dbReference type="Proteomes" id="UP000005801"/>
    </source>
</evidence>
<keyword evidence="6" id="KW-1185">Reference proteome</keyword>
<dbReference type="SUPFAM" id="SSF46689">
    <property type="entry name" value="Homeodomain-like"/>
    <property type="match status" value="1"/>
</dbReference>
<gene>
    <name evidence="5" type="ORF">PPSIR1_31938</name>
</gene>
<keyword evidence="2" id="KW-0238">DNA-binding</keyword>
<dbReference type="PROSITE" id="PS01124">
    <property type="entry name" value="HTH_ARAC_FAMILY_2"/>
    <property type="match status" value="1"/>
</dbReference>
<sequence length="315" mass="35062">MRDQESALRQDRDAILAGCEVLGLDLAVLRECPDFPSLWRAIAMLARDRHAPFWVGAAVPFGYYEAIDYLCAASSTVGQALRALARHYRLISAKLELSLDDATFTLQPTQGHPMQREVISSYAAGLVLARLRSKVRAGLELERVELLGEASETSPALARELDAPCSFGHERARVVFAPGAVTQPLRGAQPELSATLERYVDELGQRRYADADPLVRVREALRAELEQGEASLESVARRLGVGERTLQRKLARAGLGFRTLLAEQRLAWAVSLLESRELGMSEIAFRMGYSEQSAFTRAFKRWTGSCPTRYRRRLS</sequence>
<reference evidence="5 6" key="1">
    <citation type="submission" date="2007-06" db="EMBL/GenBank/DDBJ databases">
        <authorList>
            <person name="Shimkets L."/>
            <person name="Ferriera S."/>
            <person name="Johnson J."/>
            <person name="Kravitz S."/>
            <person name="Beeson K."/>
            <person name="Sutton G."/>
            <person name="Rogers Y.-H."/>
            <person name="Friedman R."/>
            <person name="Frazier M."/>
            <person name="Venter J.C."/>
        </authorList>
    </citation>
    <scope>NUCLEOTIDE SEQUENCE [LARGE SCALE GENOMIC DNA]</scope>
    <source>
        <strain evidence="5 6">SIR-1</strain>
    </source>
</reference>
<evidence type="ECO:0000256" key="2">
    <source>
        <dbReference type="ARBA" id="ARBA00023125"/>
    </source>
</evidence>
<evidence type="ECO:0000259" key="4">
    <source>
        <dbReference type="PROSITE" id="PS01124"/>
    </source>
</evidence>
<evidence type="ECO:0000313" key="5">
    <source>
        <dbReference type="EMBL" id="EDM79805.1"/>
    </source>
</evidence>
<dbReference type="RefSeq" id="WP_006971054.1">
    <property type="nucleotide sequence ID" value="NZ_ABCS01000016.1"/>
</dbReference>
<dbReference type="InterPro" id="IPR009057">
    <property type="entry name" value="Homeodomain-like_sf"/>
</dbReference>
<dbReference type="InterPro" id="IPR020449">
    <property type="entry name" value="Tscrpt_reg_AraC-type_HTH"/>
</dbReference>
<name>A6G2V5_9BACT</name>
<feature type="domain" description="HTH araC/xylS-type" evidence="4">
    <location>
        <begin position="215"/>
        <end position="313"/>
    </location>
</feature>
<dbReference type="GO" id="GO:0005829">
    <property type="term" value="C:cytosol"/>
    <property type="evidence" value="ECO:0007669"/>
    <property type="project" value="TreeGrafter"/>
</dbReference>
<dbReference type="STRING" id="391625.PPSIR1_31938"/>
<dbReference type="Proteomes" id="UP000005801">
    <property type="component" value="Unassembled WGS sequence"/>
</dbReference>
<dbReference type="SMART" id="SM00342">
    <property type="entry name" value="HTH_ARAC"/>
    <property type="match status" value="1"/>
</dbReference>
<dbReference type="Pfam" id="PF12625">
    <property type="entry name" value="Arabinose_bd"/>
    <property type="match status" value="1"/>
</dbReference>
<evidence type="ECO:0000256" key="3">
    <source>
        <dbReference type="ARBA" id="ARBA00023163"/>
    </source>
</evidence>
<evidence type="ECO:0000256" key="1">
    <source>
        <dbReference type="ARBA" id="ARBA00023015"/>
    </source>
</evidence>
<dbReference type="Gene3D" id="1.10.10.60">
    <property type="entry name" value="Homeodomain-like"/>
    <property type="match status" value="1"/>
</dbReference>
<dbReference type="GO" id="GO:0000976">
    <property type="term" value="F:transcription cis-regulatory region binding"/>
    <property type="evidence" value="ECO:0007669"/>
    <property type="project" value="TreeGrafter"/>
</dbReference>
<comment type="caution">
    <text evidence="5">The sequence shown here is derived from an EMBL/GenBank/DDBJ whole genome shotgun (WGS) entry which is preliminary data.</text>
</comment>
<dbReference type="PANTHER" id="PTHR47894">
    <property type="entry name" value="HTH-TYPE TRANSCRIPTIONAL REGULATOR GADX"/>
    <property type="match status" value="1"/>
</dbReference>
<protein>
    <submittedName>
        <fullName evidence="5">Transcriptional Regulator, AraC family protein</fullName>
    </submittedName>
</protein>